<evidence type="ECO:0000313" key="8">
    <source>
        <dbReference type="Proteomes" id="UP000324324"/>
    </source>
</evidence>
<accession>A0A5M8AXR0</accession>
<feature type="transmembrane region" description="Helical" evidence="5">
    <location>
        <begin position="192"/>
        <end position="211"/>
    </location>
</feature>
<reference evidence="7 8" key="1">
    <citation type="submission" date="2019-09" db="EMBL/GenBank/DDBJ databases">
        <title>Isolation of a novel species in the genus Cupriavidus from patients with sepsis using whole genome sequencing.</title>
        <authorList>
            <person name="Kweon O.J."/>
            <person name="Lee M.-K."/>
        </authorList>
    </citation>
    <scope>NUCLEOTIDE SEQUENCE [LARGE SCALE GENOMIC DNA]</scope>
    <source>
        <strain evidence="7 8">MKL-01</strain>
    </source>
</reference>
<name>A0A5M8AXR0_9BURK</name>
<evidence type="ECO:0000313" key="7">
    <source>
        <dbReference type="EMBL" id="KAA6128577.1"/>
    </source>
</evidence>
<dbReference type="InterPro" id="IPR037185">
    <property type="entry name" value="EmrE-like"/>
</dbReference>
<dbReference type="PANTHER" id="PTHR32322">
    <property type="entry name" value="INNER MEMBRANE TRANSPORTER"/>
    <property type="match status" value="1"/>
</dbReference>
<gene>
    <name evidence="7" type="ORF">F1599_06415</name>
</gene>
<keyword evidence="3 5" id="KW-1133">Transmembrane helix</keyword>
<evidence type="ECO:0000256" key="5">
    <source>
        <dbReference type="SAM" id="Phobius"/>
    </source>
</evidence>
<dbReference type="Proteomes" id="UP000324324">
    <property type="component" value="Unassembled WGS sequence"/>
</dbReference>
<dbReference type="Pfam" id="PF00892">
    <property type="entry name" value="EamA"/>
    <property type="match status" value="2"/>
</dbReference>
<feature type="transmembrane region" description="Helical" evidence="5">
    <location>
        <begin position="158"/>
        <end position="176"/>
    </location>
</feature>
<feature type="transmembrane region" description="Helical" evidence="5">
    <location>
        <begin position="272"/>
        <end position="291"/>
    </location>
</feature>
<feature type="transmembrane region" description="Helical" evidence="5">
    <location>
        <begin position="106"/>
        <end position="125"/>
    </location>
</feature>
<keyword evidence="2 5" id="KW-0812">Transmembrane</keyword>
<protein>
    <submittedName>
        <fullName evidence="7">DMT family transporter</fullName>
    </submittedName>
</protein>
<feature type="transmembrane region" description="Helical" evidence="5">
    <location>
        <begin position="42"/>
        <end position="61"/>
    </location>
</feature>
<feature type="transmembrane region" description="Helical" evidence="5">
    <location>
        <begin position="217"/>
        <end position="239"/>
    </location>
</feature>
<evidence type="ECO:0000256" key="3">
    <source>
        <dbReference type="ARBA" id="ARBA00022989"/>
    </source>
</evidence>
<feature type="transmembrane region" description="Helical" evidence="5">
    <location>
        <begin position="82"/>
        <end position="100"/>
    </location>
</feature>
<keyword evidence="4 5" id="KW-0472">Membrane</keyword>
<evidence type="ECO:0000256" key="4">
    <source>
        <dbReference type="ARBA" id="ARBA00023136"/>
    </source>
</evidence>
<dbReference type="RefSeq" id="WP_150082576.1">
    <property type="nucleotide sequence ID" value="NZ_VWRN01000022.1"/>
</dbReference>
<dbReference type="InterPro" id="IPR000620">
    <property type="entry name" value="EamA_dom"/>
</dbReference>
<keyword evidence="8" id="KW-1185">Reference proteome</keyword>
<dbReference type="AlphaFoldDB" id="A0A5M8AXR0"/>
<dbReference type="SUPFAM" id="SSF103481">
    <property type="entry name" value="Multidrug resistance efflux transporter EmrE"/>
    <property type="match status" value="2"/>
</dbReference>
<feature type="transmembrane region" description="Helical" evidence="5">
    <location>
        <begin position="246"/>
        <end position="266"/>
    </location>
</feature>
<feature type="domain" description="EamA" evidence="6">
    <location>
        <begin position="18"/>
        <end position="149"/>
    </location>
</feature>
<organism evidence="7 8">
    <name type="scientific">Cupriavidus cauae</name>
    <dbReference type="NCBI Taxonomy" id="2608999"/>
    <lineage>
        <taxon>Bacteria</taxon>
        <taxon>Pseudomonadati</taxon>
        <taxon>Pseudomonadota</taxon>
        <taxon>Betaproteobacteria</taxon>
        <taxon>Burkholderiales</taxon>
        <taxon>Burkholderiaceae</taxon>
        <taxon>Cupriavidus</taxon>
    </lineage>
</organism>
<feature type="transmembrane region" description="Helical" evidence="5">
    <location>
        <begin position="12"/>
        <end position="30"/>
    </location>
</feature>
<comment type="caution">
    <text evidence="7">The sequence shown here is derived from an EMBL/GenBank/DDBJ whole genome shotgun (WGS) entry which is preliminary data.</text>
</comment>
<dbReference type="PROSITE" id="PS51257">
    <property type="entry name" value="PROKAR_LIPOPROTEIN"/>
    <property type="match status" value="1"/>
</dbReference>
<feature type="domain" description="EamA" evidence="6">
    <location>
        <begin position="159"/>
        <end position="287"/>
    </location>
</feature>
<evidence type="ECO:0000259" key="6">
    <source>
        <dbReference type="Pfam" id="PF00892"/>
    </source>
</evidence>
<evidence type="ECO:0000256" key="1">
    <source>
        <dbReference type="ARBA" id="ARBA00004141"/>
    </source>
</evidence>
<dbReference type="EMBL" id="VWRN01000022">
    <property type="protein sequence ID" value="KAA6128577.1"/>
    <property type="molecule type" value="Genomic_DNA"/>
</dbReference>
<dbReference type="InterPro" id="IPR050638">
    <property type="entry name" value="AA-Vitamin_Transporters"/>
</dbReference>
<sequence length="296" mass="30610">MKTSSTAPSVPLVLGCTALSMLAFAGNSLLCRLALRDTTIDAASFTTVRLLSGAITLWVLVRLRHGVSRAPEPTPEASSGNWRSALALFAYAVFFSYAYAQLSAATGALLLFGAVQVTMIGRGLWLGERPHLVQTAGYLIAVAGLIGMLLPGLSAPPLLGALLMLASGAAWGVYSIRAKGVRDPVRANAGNFLRAALCCVPLYLAALPWASHDAEGMLYAVLSGAIASALGYAIWYVALRGLTVTTAGLVQLSVPVIAAAGGVLLLGEAVTWRLVVASVAVLGGVAVGMGYRRSNR</sequence>
<proteinExistence type="predicted"/>
<feature type="transmembrane region" description="Helical" evidence="5">
    <location>
        <begin position="132"/>
        <end position="152"/>
    </location>
</feature>
<comment type="subcellular location">
    <subcellularLocation>
        <location evidence="1">Membrane</location>
        <topology evidence="1">Multi-pass membrane protein</topology>
    </subcellularLocation>
</comment>
<dbReference type="PANTHER" id="PTHR32322:SF9">
    <property type="entry name" value="AMINO-ACID METABOLITE EFFLUX PUMP-RELATED"/>
    <property type="match status" value="1"/>
</dbReference>
<evidence type="ECO:0000256" key="2">
    <source>
        <dbReference type="ARBA" id="ARBA00022692"/>
    </source>
</evidence>
<dbReference type="GO" id="GO:0016020">
    <property type="term" value="C:membrane"/>
    <property type="evidence" value="ECO:0007669"/>
    <property type="project" value="UniProtKB-SubCell"/>
</dbReference>